<dbReference type="EMBL" id="AOLN01000006">
    <property type="protein sequence ID" value="ELZ97056.1"/>
    <property type="molecule type" value="Genomic_DNA"/>
</dbReference>
<protein>
    <submittedName>
        <fullName evidence="1">Pentapeptide repeat-containing protein</fullName>
    </submittedName>
</protein>
<reference evidence="1 2" key="1">
    <citation type="journal article" date="2014" name="PLoS Genet.">
        <title>Phylogenetically driven sequencing of extremely halophilic archaea reveals strategies for static and dynamic osmo-response.</title>
        <authorList>
            <person name="Becker E.A."/>
            <person name="Seitzer P.M."/>
            <person name="Tritt A."/>
            <person name="Larsen D."/>
            <person name="Krusor M."/>
            <person name="Yao A.I."/>
            <person name="Wu D."/>
            <person name="Madern D."/>
            <person name="Eisen J.A."/>
            <person name="Darling A.E."/>
            <person name="Facciotti M.T."/>
        </authorList>
    </citation>
    <scope>NUCLEOTIDE SEQUENCE [LARGE SCALE GENOMIC DNA]</scope>
    <source>
        <strain evidence="1 2">ATCC BAA-1512</strain>
    </source>
</reference>
<dbReference type="Proteomes" id="UP000011550">
    <property type="component" value="Unassembled WGS sequence"/>
</dbReference>
<sequence length="465" mass="49682">MSIVVKDGSRCSYEHVSRRTTGRRKKDERTNVWRCPHPARGGSDRCLFHLPVDEKDAATVAGALVAVANDPARPSAFIGGQFEALSVASADLESDAPLDLRGSMIHHDLDLRDATVDARLRLDGVSVGGSVFMDRFDARKEVTCRRIQIGGRWVLSEATVGGRLDATDFGADSLIATDATFERGVTFRRGSVESALVVARATFDGPAWFSHTHIGGHLDIGNATCERRLSLAHCRVAGSVTAQSTTVGNGLSLDHVHVGREFDAERLTVAGGIDATTGRFDGDVDCAGLTCTDGQVEFDHSTFRGAAHFDGATITGRRLSFRSARFESGPVSFVRTAVSGDFDLSEVTSSATAAVRVVEGSVGGSVVCNHATFEGELFLSAMRVKRDFDFSDCTVGMLTFGVEVDGRLNFAYTHVTDSAGFRETVVHGPARFTNARFDTDPSLTDATVDGSIAAYNLSVMPADES</sequence>
<proteinExistence type="predicted"/>
<name>M0IJU3_9EURY</name>
<keyword evidence="2" id="KW-1185">Reference proteome</keyword>
<accession>M0IJU3</accession>
<dbReference type="InterPro" id="IPR001646">
    <property type="entry name" value="5peptide_repeat"/>
</dbReference>
<evidence type="ECO:0000313" key="1">
    <source>
        <dbReference type="EMBL" id="ELZ97056.1"/>
    </source>
</evidence>
<comment type="caution">
    <text evidence="1">The sequence shown here is derived from an EMBL/GenBank/DDBJ whole genome shotgun (WGS) entry which is preliminary data.</text>
</comment>
<organism evidence="1 2">
    <name type="scientific">Haloferax mucosum ATCC BAA-1512</name>
    <dbReference type="NCBI Taxonomy" id="662479"/>
    <lineage>
        <taxon>Archaea</taxon>
        <taxon>Methanobacteriati</taxon>
        <taxon>Methanobacteriota</taxon>
        <taxon>Stenosarchaea group</taxon>
        <taxon>Halobacteria</taxon>
        <taxon>Halobacteriales</taxon>
        <taxon>Haloferacaceae</taxon>
        <taxon>Haloferax</taxon>
    </lineage>
</organism>
<dbReference type="AlphaFoldDB" id="M0IJU3"/>
<dbReference type="STRING" id="662479.C440_04743"/>
<dbReference type="PATRIC" id="fig|662479.7.peg.980"/>
<gene>
    <name evidence="1" type="ORF">C440_04743</name>
</gene>
<evidence type="ECO:0000313" key="2">
    <source>
        <dbReference type="Proteomes" id="UP000011550"/>
    </source>
</evidence>
<dbReference type="Pfam" id="PF13576">
    <property type="entry name" value="Pentapeptide_3"/>
    <property type="match status" value="2"/>
</dbReference>